<dbReference type="GO" id="GO:0000287">
    <property type="term" value="F:magnesium ion binding"/>
    <property type="evidence" value="ECO:0007669"/>
    <property type="project" value="UniProtKB-UniRule"/>
</dbReference>
<sequence length="236" mass="25841">MQVDVISNVNEARSDDFIQKTVIVIDVLRATSTIVTALAHGCSAIVPAETVNQAIQLQQEGDLLGGERFCKKIAGFHYGNSPAEYSTPAIAGKRIILTTTNGTRAIQKSQRAGRLLSGSLLNAEACAKAAFSQKRDVVIVCAGTQDEFCLEDGLCAGLLIVYLMEYGGDKVEANDLGMAMRHAYEAVRDRIEDTLLSCSSGRRLSKIGHRDDILHCSQLNRYDLVPVWRDQSMMRF</sequence>
<organism evidence="9 10">
    <name type="scientific">Paenibacillus hemerocallicola</name>
    <dbReference type="NCBI Taxonomy" id="1172614"/>
    <lineage>
        <taxon>Bacteria</taxon>
        <taxon>Bacillati</taxon>
        <taxon>Bacillota</taxon>
        <taxon>Bacilli</taxon>
        <taxon>Bacillales</taxon>
        <taxon>Paenibacillaceae</taxon>
        <taxon>Paenibacillus</taxon>
    </lineage>
</organism>
<dbReference type="Pfam" id="PF04029">
    <property type="entry name" value="2-ph_phosp"/>
    <property type="match status" value="1"/>
</dbReference>
<accession>A0A5C4TE67</accession>
<dbReference type="PANTHER" id="PTHR37311">
    <property type="entry name" value="2-PHOSPHOSULFOLACTATE PHOSPHATASE-RELATED"/>
    <property type="match status" value="1"/>
</dbReference>
<dbReference type="EMBL" id="VDCQ01000005">
    <property type="protein sequence ID" value="TNJ67321.1"/>
    <property type="molecule type" value="Genomic_DNA"/>
</dbReference>
<dbReference type="Gene3D" id="3.90.1560.10">
    <property type="entry name" value="ComB-like"/>
    <property type="match status" value="1"/>
</dbReference>
<evidence type="ECO:0000256" key="7">
    <source>
        <dbReference type="ARBA" id="ARBA00033711"/>
    </source>
</evidence>
<dbReference type="InterPro" id="IPR005238">
    <property type="entry name" value="ComB-like"/>
</dbReference>
<comment type="similarity">
    <text evidence="2 8">Belongs to the ComB family.</text>
</comment>
<dbReference type="Proteomes" id="UP000307943">
    <property type="component" value="Unassembled WGS sequence"/>
</dbReference>
<evidence type="ECO:0000256" key="4">
    <source>
        <dbReference type="ARBA" id="ARBA00021948"/>
    </source>
</evidence>
<dbReference type="RefSeq" id="WP_139601035.1">
    <property type="nucleotide sequence ID" value="NZ_VDCQ01000005.1"/>
</dbReference>
<dbReference type="AlphaFoldDB" id="A0A5C4TE67"/>
<name>A0A5C4TE67_9BACL</name>
<gene>
    <name evidence="8" type="primary">comB</name>
    <name evidence="9" type="ORF">FE784_05020</name>
</gene>
<dbReference type="HAMAP" id="MF_00490">
    <property type="entry name" value="ComB"/>
    <property type="match status" value="1"/>
</dbReference>
<evidence type="ECO:0000256" key="6">
    <source>
        <dbReference type="ARBA" id="ARBA00022842"/>
    </source>
</evidence>
<dbReference type="GO" id="GO:0050545">
    <property type="term" value="F:sulfopyruvate decarboxylase activity"/>
    <property type="evidence" value="ECO:0007669"/>
    <property type="project" value="TreeGrafter"/>
</dbReference>
<evidence type="ECO:0000256" key="8">
    <source>
        <dbReference type="HAMAP-Rule" id="MF_00490"/>
    </source>
</evidence>
<dbReference type="InterPro" id="IPR036702">
    <property type="entry name" value="ComB-like_sf"/>
</dbReference>
<comment type="cofactor">
    <cofactor evidence="1 8">
        <name>Mg(2+)</name>
        <dbReference type="ChEBI" id="CHEBI:18420"/>
    </cofactor>
</comment>
<dbReference type="EC" id="3.1.3.71" evidence="3 8"/>
<dbReference type="FunFam" id="3.90.1560.10:FF:000001">
    <property type="entry name" value="Probable 2-phosphosulfolactate phosphatase"/>
    <property type="match status" value="1"/>
</dbReference>
<keyword evidence="6 8" id="KW-0460">Magnesium</keyword>
<keyword evidence="10" id="KW-1185">Reference proteome</keyword>
<protein>
    <recommendedName>
        <fullName evidence="4 8">Probable 2-phosphosulfolactate phosphatase</fullName>
        <ecNumber evidence="3 8">3.1.3.71</ecNumber>
    </recommendedName>
</protein>
<reference evidence="9 10" key="1">
    <citation type="submission" date="2019-05" db="EMBL/GenBank/DDBJ databases">
        <title>We sequenced the genome of Paenibacillus hemerocallicola KCTC 33185 for further insight into its adaptation and study the phylogeny of Paenibacillus.</title>
        <authorList>
            <person name="Narsing Rao M.P."/>
        </authorList>
    </citation>
    <scope>NUCLEOTIDE SEQUENCE [LARGE SCALE GENOMIC DNA]</scope>
    <source>
        <strain evidence="9 10">KCTC 33185</strain>
    </source>
</reference>
<evidence type="ECO:0000256" key="3">
    <source>
        <dbReference type="ARBA" id="ARBA00012953"/>
    </source>
</evidence>
<evidence type="ECO:0000313" key="10">
    <source>
        <dbReference type="Proteomes" id="UP000307943"/>
    </source>
</evidence>
<dbReference type="OrthoDB" id="4913at2"/>
<dbReference type="PANTHER" id="PTHR37311:SF1">
    <property type="entry name" value="2-PHOSPHOSULFOLACTATE PHOSPHATASE-RELATED"/>
    <property type="match status" value="1"/>
</dbReference>
<evidence type="ECO:0000313" key="9">
    <source>
        <dbReference type="EMBL" id="TNJ67321.1"/>
    </source>
</evidence>
<dbReference type="SUPFAM" id="SSF142823">
    <property type="entry name" value="ComB-like"/>
    <property type="match status" value="1"/>
</dbReference>
<evidence type="ECO:0000256" key="2">
    <source>
        <dbReference type="ARBA" id="ARBA00009997"/>
    </source>
</evidence>
<evidence type="ECO:0000256" key="5">
    <source>
        <dbReference type="ARBA" id="ARBA00022801"/>
    </source>
</evidence>
<evidence type="ECO:0000256" key="1">
    <source>
        <dbReference type="ARBA" id="ARBA00001946"/>
    </source>
</evidence>
<comment type="catalytic activity">
    <reaction evidence="7 8">
        <text>(2R)-O-phospho-3-sulfolactate + H2O = (2R)-3-sulfolactate + phosphate</text>
        <dbReference type="Rhea" id="RHEA:23416"/>
        <dbReference type="ChEBI" id="CHEBI:15377"/>
        <dbReference type="ChEBI" id="CHEBI:15597"/>
        <dbReference type="ChEBI" id="CHEBI:43474"/>
        <dbReference type="ChEBI" id="CHEBI:58738"/>
        <dbReference type="EC" id="3.1.3.71"/>
    </reaction>
</comment>
<comment type="caution">
    <text evidence="9">The sequence shown here is derived from an EMBL/GenBank/DDBJ whole genome shotgun (WGS) entry which is preliminary data.</text>
</comment>
<dbReference type="GO" id="GO:0050532">
    <property type="term" value="F:2-phosphosulfolactate phosphatase activity"/>
    <property type="evidence" value="ECO:0007669"/>
    <property type="project" value="UniProtKB-UniRule"/>
</dbReference>
<proteinExistence type="inferred from homology"/>
<keyword evidence="5 8" id="KW-0378">Hydrolase</keyword>